<keyword evidence="7 9" id="KW-1133">Transmembrane helix</keyword>
<keyword evidence="3 9" id="KW-0813">Transport</keyword>
<comment type="similarity">
    <text evidence="2 9">Belongs to the branched chain amino acid transporter family.</text>
</comment>
<dbReference type="NCBIfam" id="TIGR00796">
    <property type="entry name" value="livcs"/>
    <property type="match status" value="1"/>
</dbReference>
<evidence type="ECO:0000256" key="5">
    <source>
        <dbReference type="ARBA" id="ARBA00022692"/>
    </source>
</evidence>
<feature type="transmembrane region" description="Helical" evidence="9">
    <location>
        <begin position="410"/>
        <end position="431"/>
    </location>
</feature>
<feature type="transmembrane region" description="Helical" evidence="9">
    <location>
        <begin position="150"/>
        <end position="172"/>
    </location>
</feature>
<dbReference type="PANTHER" id="PTHR30588:SF0">
    <property type="entry name" value="BRANCHED-CHAIN AMINO ACID PERMEASE BRNQ"/>
    <property type="match status" value="1"/>
</dbReference>
<dbReference type="GO" id="GO:0015190">
    <property type="term" value="F:L-leucine transmembrane transporter activity"/>
    <property type="evidence" value="ECO:0007669"/>
    <property type="project" value="TreeGrafter"/>
</dbReference>
<dbReference type="GO" id="GO:0015188">
    <property type="term" value="F:L-isoleucine transmembrane transporter activity"/>
    <property type="evidence" value="ECO:0007669"/>
    <property type="project" value="TreeGrafter"/>
</dbReference>
<organism evidence="10 11">
    <name type="scientific">Paenalcaligenes hominis</name>
    <dbReference type="NCBI Taxonomy" id="643674"/>
    <lineage>
        <taxon>Bacteria</taxon>
        <taxon>Pseudomonadati</taxon>
        <taxon>Pseudomonadota</taxon>
        <taxon>Betaproteobacteria</taxon>
        <taxon>Burkholderiales</taxon>
        <taxon>Alcaligenaceae</taxon>
        <taxon>Paenalcaligenes</taxon>
    </lineage>
</organism>
<feature type="transmembrane region" description="Helical" evidence="9">
    <location>
        <begin position="192"/>
        <end position="213"/>
    </location>
</feature>
<evidence type="ECO:0000313" key="11">
    <source>
        <dbReference type="Proteomes" id="UP000189369"/>
    </source>
</evidence>
<evidence type="ECO:0000256" key="9">
    <source>
        <dbReference type="RuleBase" id="RU362122"/>
    </source>
</evidence>
<evidence type="ECO:0000256" key="8">
    <source>
        <dbReference type="ARBA" id="ARBA00023136"/>
    </source>
</evidence>
<dbReference type="GO" id="GO:0015818">
    <property type="term" value="P:isoleucine transport"/>
    <property type="evidence" value="ECO:0007669"/>
    <property type="project" value="TreeGrafter"/>
</dbReference>
<evidence type="ECO:0000256" key="2">
    <source>
        <dbReference type="ARBA" id="ARBA00008540"/>
    </source>
</evidence>
<dbReference type="Proteomes" id="UP000189369">
    <property type="component" value="Chromosome"/>
</dbReference>
<protein>
    <recommendedName>
        <fullName evidence="9">Branched-chain amino acid transport system carrier protein</fullName>
    </recommendedName>
</protein>
<feature type="transmembrane region" description="Helical" evidence="9">
    <location>
        <begin position="225"/>
        <end position="249"/>
    </location>
</feature>
<dbReference type="GO" id="GO:0015820">
    <property type="term" value="P:L-leucine transport"/>
    <property type="evidence" value="ECO:0007669"/>
    <property type="project" value="TreeGrafter"/>
</dbReference>
<dbReference type="GO" id="GO:0005304">
    <property type="term" value="F:L-valine transmembrane transporter activity"/>
    <property type="evidence" value="ECO:0007669"/>
    <property type="project" value="TreeGrafter"/>
</dbReference>
<dbReference type="GO" id="GO:0005886">
    <property type="term" value="C:plasma membrane"/>
    <property type="evidence" value="ECO:0007669"/>
    <property type="project" value="UniProtKB-SubCell"/>
</dbReference>
<keyword evidence="5 9" id="KW-0812">Transmembrane</keyword>
<feature type="transmembrane region" description="Helical" evidence="9">
    <location>
        <begin position="76"/>
        <end position="98"/>
    </location>
</feature>
<feature type="transmembrane region" description="Helical" evidence="9">
    <location>
        <begin position="347"/>
        <end position="364"/>
    </location>
</feature>
<keyword evidence="6 9" id="KW-0029">Amino-acid transport</keyword>
<dbReference type="AlphaFoldDB" id="A0A1U9JZR8"/>
<comment type="function">
    <text evidence="9">Component of the transport system for branched-chain amino acids.</text>
</comment>
<feature type="transmembrane region" description="Helical" evidence="9">
    <location>
        <begin position="118"/>
        <end position="138"/>
    </location>
</feature>
<evidence type="ECO:0000313" key="10">
    <source>
        <dbReference type="EMBL" id="AQS51285.1"/>
    </source>
</evidence>
<dbReference type="InterPro" id="IPR004685">
    <property type="entry name" value="Brnchd-chn_aa_trnsp_Livcs"/>
</dbReference>
<feature type="transmembrane region" description="Helical" evidence="9">
    <location>
        <begin position="41"/>
        <end position="64"/>
    </location>
</feature>
<dbReference type="Pfam" id="PF05525">
    <property type="entry name" value="Branch_AA_trans"/>
    <property type="match status" value="1"/>
</dbReference>
<accession>A0A1U9JZR8</accession>
<gene>
    <name evidence="10" type="ORF">PAEH1_06480</name>
</gene>
<dbReference type="STRING" id="643674.PAEH1_06480"/>
<evidence type="ECO:0000256" key="4">
    <source>
        <dbReference type="ARBA" id="ARBA00022475"/>
    </source>
</evidence>
<comment type="subcellular location">
    <subcellularLocation>
        <location evidence="9">Cell inner membrane</location>
        <topology evidence="9">Multi-pass membrane protein</topology>
    </subcellularLocation>
    <subcellularLocation>
        <location evidence="1">Cell membrane</location>
        <topology evidence="1">Multi-pass membrane protein</topology>
    </subcellularLocation>
</comment>
<proteinExistence type="inferred from homology"/>
<dbReference type="OrthoDB" id="9783920at2"/>
<evidence type="ECO:0000256" key="6">
    <source>
        <dbReference type="ARBA" id="ARBA00022970"/>
    </source>
</evidence>
<keyword evidence="8 9" id="KW-0472">Membrane</keyword>
<feature type="transmembrane region" description="Helical" evidence="9">
    <location>
        <begin position="281"/>
        <end position="306"/>
    </location>
</feature>
<feature type="transmembrane region" description="Helical" evidence="9">
    <location>
        <begin position="371"/>
        <end position="390"/>
    </location>
</feature>
<feature type="transmembrane region" description="Helical" evidence="9">
    <location>
        <begin position="318"/>
        <end position="341"/>
    </location>
</feature>
<dbReference type="KEGG" id="phn:PAEH1_06480"/>
<name>A0A1U9JZR8_9BURK</name>
<dbReference type="PANTHER" id="PTHR30588">
    <property type="entry name" value="BRANCHED-CHAIN AMINO ACID TRANSPORT SYSTEM 2 CARRIER PROTEIN"/>
    <property type="match status" value="1"/>
</dbReference>
<sequence length="434" mass="45135">MNSSLNTRDLIGLGFMTFALFLGAGNIIFPPQVGQLAGNAIWSAALGFLLTGVGLPLLAVVALARIGGGLTAVTQPIGQIAGTVFGTLIYLTIGPLFATPRTATVSYSIGFAPFIGESELALAIYSAVFFLIVMLISLYPGRLLDTVGKLITPILILGLSALAIAAVFWPVGSVTLPSGPYIEHAFAEGFTQGYQTMDALAALVFGIVIIKAISDKGITDTRLLTRYTIIAGLIAAIGLALVYVSLIWLGASSGVLAPNAPTGAPILNAFVNHSFGPLGNLLLALVIVLACLTTAIGLISACGLYFSQLLRISYPKAVVILSLISMFIANQGLTQLIAIAVPVLLTLYPIAIALVLLCLAMSCWRHPPSVFIPTLGVAALFGLMDGLRAADIGDFLPHWLHALPGASLGLGWVLPVLVTLCLSACTSRFLVPKG</sequence>
<evidence type="ECO:0000256" key="7">
    <source>
        <dbReference type="ARBA" id="ARBA00022989"/>
    </source>
</evidence>
<reference evidence="10 11" key="1">
    <citation type="submission" date="2017-01" db="EMBL/GenBank/DDBJ databases">
        <title>Complete Genome Sequence of Paenalcaligenes hominis, Isolated from a paraplegic Patient with neurogenic bladder.</title>
        <authorList>
            <person name="Mukhopadhyay R."/>
            <person name="Joaquin J."/>
            <person name="Hogue R."/>
            <person name="Kilaru A."/>
            <person name="Jospin G."/>
            <person name="Mars K."/>
            <person name="Eisen J.A."/>
            <person name="Chaturvedi V."/>
        </authorList>
    </citation>
    <scope>NUCLEOTIDE SEQUENCE [LARGE SCALE GENOMIC DNA]</scope>
    <source>
        <strain evidence="10 11">15S00501</strain>
    </source>
</reference>
<evidence type="ECO:0000256" key="3">
    <source>
        <dbReference type="ARBA" id="ARBA00022448"/>
    </source>
</evidence>
<feature type="transmembrane region" description="Helical" evidence="9">
    <location>
        <begin position="12"/>
        <end position="29"/>
    </location>
</feature>
<keyword evidence="4" id="KW-1003">Cell membrane</keyword>
<dbReference type="EMBL" id="CP019697">
    <property type="protein sequence ID" value="AQS51285.1"/>
    <property type="molecule type" value="Genomic_DNA"/>
</dbReference>
<evidence type="ECO:0000256" key="1">
    <source>
        <dbReference type="ARBA" id="ARBA00004651"/>
    </source>
</evidence>